<organism evidence="2 3">
    <name type="scientific">Gigaspora margarita</name>
    <dbReference type="NCBI Taxonomy" id="4874"/>
    <lineage>
        <taxon>Eukaryota</taxon>
        <taxon>Fungi</taxon>
        <taxon>Fungi incertae sedis</taxon>
        <taxon>Mucoromycota</taxon>
        <taxon>Glomeromycotina</taxon>
        <taxon>Glomeromycetes</taxon>
        <taxon>Diversisporales</taxon>
        <taxon>Gigasporaceae</taxon>
        <taxon>Gigaspora</taxon>
    </lineage>
</organism>
<name>A0ABN7XL93_GIGMA</name>
<dbReference type="EMBL" id="CAJVQB010155570">
    <property type="protein sequence ID" value="CAG8856039.1"/>
    <property type="molecule type" value="Genomic_DNA"/>
</dbReference>
<evidence type="ECO:0000313" key="2">
    <source>
        <dbReference type="EMBL" id="CAG8856039.1"/>
    </source>
</evidence>
<feature type="region of interest" description="Disordered" evidence="1">
    <location>
        <begin position="1"/>
        <end position="26"/>
    </location>
</feature>
<gene>
    <name evidence="2" type="ORF">GMARGA_LOCUS44860</name>
</gene>
<evidence type="ECO:0000256" key="1">
    <source>
        <dbReference type="SAM" id="MobiDB-lite"/>
    </source>
</evidence>
<accession>A0ABN7XL93</accession>
<keyword evidence="3" id="KW-1185">Reference proteome</keyword>
<feature type="compositionally biased region" description="Acidic residues" evidence="1">
    <location>
        <begin position="1"/>
        <end position="15"/>
    </location>
</feature>
<comment type="caution">
    <text evidence="2">The sequence shown here is derived from an EMBL/GenBank/DDBJ whole genome shotgun (WGS) entry which is preliminary data.</text>
</comment>
<feature type="non-terminal residue" evidence="2">
    <location>
        <position position="49"/>
    </location>
</feature>
<proteinExistence type="predicted"/>
<dbReference type="Proteomes" id="UP000789901">
    <property type="component" value="Unassembled WGS sequence"/>
</dbReference>
<reference evidence="2 3" key="1">
    <citation type="submission" date="2021-06" db="EMBL/GenBank/DDBJ databases">
        <authorList>
            <person name="Kallberg Y."/>
            <person name="Tangrot J."/>
            <person name="Rosling A."/>
        </authorList>
    </citation>
    <scope>NUCLEOTIDE SEQUENCE [LARGE SCALE GENOMIC DNA]</scope>
    <source>
        <strain evidence="2 3">120-4 pot B 10/14</strain>
    </source>
</reference>
<evidence type="ECO:0000313" key="3">
    <source>
        <dbReference type="Proteomes" id="UP000789901"/>
    </source>
</evidence>
<sequence>MCYEDGGEDENESEGESVVMGKDLEASGNLNKAKRKMEVYDNAGEGWVE</sequence>
<protein>
    <submittedName>
        <fullName evidence="2">44900_t:CDS:1</fullName>
    </submittedName>
</protein>